<name>A0A409YHD0_9AGAR</name>
<dbReference type="InterPro" id="IPR016187">
    <property type="entry name" value="CTDL_fold"/>
</dbReference>
<dbReference type="InterPro" id="IPR024775">
    <property type="entry name" value="DinB-like"/>
</dbReference>
<keyword evidence="1" id="KW-0560">Oxidoreductase</keyword>
<protein>
    <recommendedName>
        <fullName evidence="9">Sulfatase-modifying factor enzyme domain-containing protein</fullName>
    </recommendedName>
</protein>
<evidence type="ECO:0000313" key="7">
    <source>
        <dbReference type="EMBL" id="PPR02419.1"/>
    </source>
</evidence>
<reference evidence="7 8" key="1">
    <citation type="journal article" date="2018" name="Evol. Lett.">
        <title>Horizontal gene cluster transfer increased hallucinogenic mushroom diversity.</title>
        <authorList>
            <person name="Reynolds H.T."/>
            <person name="Vijayakumar V."/>
            <person name="Gluck-Thaler E."/>
            <person name="Korotkin H.B."/>
            <person name="Matheny P.B."/>
            <person name="Slot J.C."/>
        </authorList>
    </citation>
    <scope>NUCLEOTIDE SEQUENCE [LARGE SCALE GENOMIC DNA]</scope>
    <source>
        <strain evidence="7 8">SRW20</strain>
    </source>
</reference>
<dbReference type="STRING" id="231916.A0A409YHD0"/>
<dbReference type="EMBL" id="NHYE01000846">
    <property type="protein sequence ID" value="PPR02419.1"/>
    <property type="molecule type" value="Genomic_DNA"/>
</dbReference>
<sequence length="446" mass="50077">MEMIPQEMLHQKPIDLRHKCLFYIGHIPTFLDMLLCKAIGGEPTEPKYFWNIFERGIDPHVDDPDHCHVSLKKITSHSSSTSLTPPLSLTQSHSEVPDNDDDWPTLASIIAFRTGVRARLERLYDDLASGKQRLTRNVARTLVMTHEHEGFHIETLLYMLIQRAGSGTLPPPGFIPPPFSTLSQQWASIPPPSTPYAVLGPALVTLGHDDSEGEDKLPEYELDVKGRTFGWDNESPRREVRVGRVRVAWRPVTNGEFEVFWREGGMGKGEGKVGTPKSWVVDEEGNVKVRTLYGPIPLSIARDWPVLTSYDDLAAYAASKGGRLPTEPELRLFLDLYDVGHEGGANVGFRRWHPVSATTGLDVYEGKGTNGGVWEWTSTVFDTHEGLVPTQLFTGYSTDFFDTKHQVALGASYATIPRLAGRRTVRNFYQHNYPYPWIGARVVWDA</sequence>
<proteinExistence type="predicted"/>
<feature type="domain" description="Sulfatase-modifying factor enzyme-like" evidence="5">
    <location>
        <begin position="228"/>
        <end position="330"/>
    </location>
</feature>
<feature type="domain" description="Sulfatase-modifying factor enzyme-like" evidence="5">
    <location>
        <begin position="369"/>
        <end position="444"/>
    </location>
</feature>
<dbReference type="OrthoDB" id="659at2759"/>
<dbReference type="PANTHER" id="PTHR43397:SF2">
    <property type="entry name" value="HISTIDINE-SPECIFIC METHYLTRANSFERASE SAM-DEPENDENT DOMAIN-CONTAINING PROTEIN"/>
    <property type="match status" value="1"/>
</dbReference>
<dbReference type="AlphaFoldDB" id="A0A409YHD0"/>
<keyword evidence="2" id="KW-0408">Iron</keyword>
<feature type="region of interest" description="Disordered" evidence="4">
    <location>
        <begin position="77"/>
        <end position="98"/>
    </location>
</feature>
<dbReference type="InParanoid" id="A0A409YHD0"/>
<dbReference type="SUPFAM" id="SSF56436">
    <property type="entry name" value="C-type lectin-like"/>
    <property type="match status" value="1"/>
</dbReference>
<keyword evidence="8" id="KW-1185">Reference proteome</keyword>
<dbReference type="InterPro" id="IPR005532">
    <property type="entry name" value="SUMF_dom"/>
</dbReference>
<evidence type="ECO:0000256" key="3">
    <source>
        <dbReference type="ARBA" id="ARBA00037882"/>
    </source>
</evidence>
<dbReference type="InterPro" id="IPR051128">
    <property type="entry name" value="EgtD_Methyltrsf_superfamily"/>
</dbReference>
<accession>A0A409YHD0</accession>
<evidence type="ECO:0000259" key="5">
    <source>
        <dbReference type="Pfam" id="PF03781"/>
    </source>
</evidence>
<evidence type="ECO:0000313" key="8">
    <source>
        <dbReference type="Proteomes" id="UP000284706"/>
    </source>
</evidence>
<evidence type="ECO:0000256" key="1">
    <source>
        <dbReference type="ARBA" id="ARBA00023002"/>
    </source>
</evidence>
<feature type="domain" description="DinB-like" evidence="6">
    <location>
        <begin position="4"/>
        <end position="155"/>
    </location>
</feature>
<organism evidence="7 8">
    <name type="scientific">Gymnopilus dilepis</name>
    <dbReference type="NCBI Taxonomy" id="231916"/>
    <lineage>
        <taxon>Eukaryota</taxon>
        <taxon>Fungi</taxon>
        <taxon>Dikarya</taxon>
        <taxon>Basidiomycota</taxon>
        <taxon>Agaricomycotina</taxon>
        <taxon>Agaricomycetes</taxon>
        <taxon>Agaricomycetidae</taxon>
        <taxon>Agaricales</taxon>
        <taxon>Agaricineae</taxon>
        <taxon>Hymenogastraceae</taxon>
        <taxon>Gymnopilus</taxon>
    </lineage>
</organism>
<dbReference type="PANTHER" id="PTHR43397">
    <property type="entry name" value="ERGOTHIONEINE BIOSYNTHESIS PROTEIN 1"/>
    <property type="match status" value="1"/>
</dbReference>
<evidence type="ECO:0000256" key="4">
    <source>
        <dbReference type="SAM" id="MobiDB-lite"/>
    </source>
</evidence>
<evidence type="ECO:0000256" key="2">
    <source>
        <dbReference type="ARBA" id="ARBA00023004"/>
    </source>
</evidence>
<feature type="compositionally biased region" description="Low complexity" evidence="4">
    <location>
        <begin position="77"/>
        <end position="94"/>
    </location>
</feature>
<comment type="caution">
    <text evidence="7">The sequence shown here is derived from an EMBL/GenBank/DDBJ whole genome shotgun (WGS) entry which is preliminary data.</text>
</comment>
<dbReference type="InterPro" id="IPR042095">
    <property type="entry name" value="SUMF_sf"/>
</dbReference>
<dbReference type="Pfam" id="PF03781">
    <property type="entry name" value="FGE-sulfatase"/>
    <property type="match status" value="2"/>
</dbReference>
<dbReference type="Gene3D" id="3.90.1580.10">
    <property type="entry name" value="paralog of FGE (formylglycine-generating enzyme)"/>
    <property type="match status" value="2"/>
</dbReference>
<gene>
    <name evidence="7" type="ORF">CVT26_011387</name>
</gene>
<evidence type="ECO:0008006" key="9">
    <source>
        <dbReference type="Google" id="ProtNLM"/>
    </source>
</evidence>
<dbReference type="Proteomes" id="UP000284706">
    <property type="component" value="Unassembled WGS sequence"/>
</dbReference>
<comment type="pathway">
    <text evidence="3">Amino-acid biosynthesis; ergothioneine biosynthesis.</text>
</comment>
<dbReference type="Pfam" id="PF12867">
    <property type="entry name" value="DinB_2"/>
    <property type="match status" value="1"/>
</dbReference>
<evidence type="ECO:0000259" key="6">
    <source>
        <dbReference type="Pfam" id="PF12867"/>
    </source>
</evidence>